<dbReference type="RefSeq" id="XP_024675160.1">
    <property type="nucleotide sequence ID" value="XM_024811465.1"/>
</dbReference>
<organism evidence="2 3">
    <name type="scientific">Aspergillus candidus</name>
    <dbReference type="NCBI Taxonomy" id="41067"/>
    <lineage>
        <taxon>Eukaryota</taxon>
        <taxon>Fungi</taxon>
        <taxon>Dikarya</taxon>
        <taxon>Ascomycota</taxon>
        <taxon>Pezizomycotina</taxon>
        <taxon>Eurotiomycetes</taxon>
        <taxon>Eurotiomycetidae</taxon>
        <taxon>Eurotiales</taxon>
        <taxon>Aspergillaceae</taxon>
        <taxon>Aspergillus</taxon>
        <taxon>Aspergillus subgen. Circumdati</taxon>
    </lineage>
</organism>
<accession>A0A2I2FKI3</accession>
<feature type="region of interest" description="Disordered" evidence="1">
    <location>
        <begin position="81"/>
        <end position="100"/>
    </location>
</feature>
<evidence type="ECO:0000256" key="1">
    <source>
        <dbReference type="SAM" id="MobiDB-lite"/>
    </source>
</evidence>
<proteinExistence type="predicted"/>
<gene>
    <name evidence="2" type="ORF">BDW47DRAFT_100574</name>
</gene>
<evidence type="ECO:0000313" key="3">
    <source>
        <dbReference type="Proteomes" id="UP000234585"/>
    </source>
</evidence>
<dbReference type="AlphaFoldDB" id="A0A2I2FKI3"/>
<dbReference type="GeneID" id="36518625"/>
<dbReference type="EMBL" id="KZ559122">
    <property type="protein sequence ID" value="PLB41148.1"/>
    <property type="molecule type" value="Genomic_DNA"/>
</dbReference>
<sequence>MLVPWSLQIRSSMGFVVGLILMLSKKSTALVKLMCNELRAYIIHELYIYSLSSPTMELRSYQHYSYYSDYTRERIITECPKPIPPNQPAVNPEDKCHPNNYSLHAFHEGGTH</sequence>
<dbReference type="Proteomes" id="UP000234585">
    <property type="component" value="Unassembled WGS sequence"/>
</dbReference>
<name>A0A2I2FKI3_ASPCN</name>
<keyword evidence="3" id="KW-1185">Reference proteome</keyword>
<reference evidence="2 3" key="1">
    <citation type="submission" date="2017-12" db="EMBL/GenBank/DDBJ databases">
        <authorList>
            <consortium name="DOE Joint Genome Institute"/>
            <person name="Haridas S."/>
            <person name="Kjaerbolling I."/>
            <person name="Vesth T.C."/>
            <person name="Frisvad J.C."/>
            <person name="Nybo J.L."/>
            <person name="Theobald S."/>
            <person name="Kuo A."/>
            <person name="Bowyer P."/>
            <person name="Matsuda Y."/>
            <person name="Mondo S."/>
            <person name="Lyhne E.K."/>
            <person name="Kogle M.E."/>
            <person name="Clum A."/>
            <person name="Lipzen A."/>
            <person name="Salamov A."/>
            <person name="Ngan C.Y."/>
            <person name="Daum C."/>
            <person name="Chiniquy J."/>
            <person name="Barry K."/>
            <person name="LaButti K."/>
            <person name="Simmons B.A."/>
            <person name="Magnuson J.K."/>
            <person name="Mortensen U.H."/>
            <person name="Larsen T.O."/>
            <person name="Grigoriev I.V."/>
            <person name="Baker S.E."/>
            <person name="Andersen M.R."/>
            <person name="Nordberg H.P."/>
            <person name="Cantor M.N."/>
            <person name="Hua S.X."/>
        </authorList>
    </citation>
    <scope>NUCLEOTIDE SEQUENCE [LARGE SCALE GENOMIC DNA]</scope>
    <source>
        <strain evidence="2 3">CBS 102.13</strain>
    </source>
</reference>
<protein>
    <submittedName>
        <fullName evidence="2">Uncharacterized protein</fullName>
    </submittedName>
</protein>
<evidence type="ECO:0000313" key="2">
    <source>
        <dbReference type="EMBL" id="PLB41148.1"/>
    </source>
</evidence>